<organism evidence="2 3">
    <name type="scientific">Hirundo rustica rustica</name>
    <dbReference type="NCBI Taxonomy" id="333673"/>
    <lineage>
        <taxon>Eukaryota</taxon>
        <taxon>Metazoa</taxon>
        <taxon>Chordata</taxon>
        <taxon>Craniata</taxon>
        <taxon>Vertebrata</taxon>
        <taxon>Euteleostomi</taxon>
        <taxon>Archelosauria</taxon>
        <taxon>Archosauria</taxon>
        <taxon>Dinosauria</taxon>
        <taxon>Saurischia</taxon>
        <taxon>Theropoda</taxon>
        <taxon>Coelurosauria</taxon>
        <taxon>Aves</taxon>
        <taxon>Neognathae</taxon>
        <taxon>Neoaves</taxon>
        <taxon>Telluraves</taxon>
        <taxon>Australaves</taxon>
        <taxon>Passeriformes</taxon>
        <taxon>Sylvioidea</taxon>
        <taxon>Hirundinidae</taxon>
        <taxon>Hirundo</taxon>
    </lineage>
</organism>
<name>A0A3M0IJS7_HIRRU</name>
<dbReference type="Proteomes" id="UP000269221">
    <property type="component" value="Unassembled WGS sequence"/>
</dbReference>
<protein>
    <submittedName>
        <fullName evidence="2">Uncharacterized protein</fullName>
    </submittedName>
</protein>
<reference evidence="2 3" key="1">
    <citation type="submission" date="2018-07" db="EMBL/GenBank/DDBJ databases">
        <title>A high quality draft genome assembly of the barn swallow (H. rustica rustica).</title>
        <authorList>
            <person name="Formenti G."/>
            <person name="Chiara M."/>
            <person name="Poveda L."/>
            <person name="Francoijs K.-J."/>
            <person name="Bonisoli-Alquati A."/>
            <person name="Canova L."/>
            <person name="Gianfranceschi L."/>
            <person name="Horner D.S."/>
            <person name="Saino N."/>
        </authorList>
    </citation>
    <scope>NUCLEOTIDE SEQUENCE [LARGE SCALE GENOMIC DNA]</scope>
    <source>
        <strain evidence="2">Chelidonia</strain>
        <tissue evidence="2">Blood</tissue>
    </source>
</reference>
<proteinExistence type="predicted"/>
<dbReference type="EMBL" id="QRBI01000319">
    <property type="protein sequence ID" value="RMB88592.1"/>
    <property type="molecule type" value="Genomic_DNA"/>
</dbReference>
<gene>
    <name evidence="2" type="ORF">DUI87_35033</name>
</gene>
<dbReference type="InterPro" id="IPR052310">
    <property type="entry name" value="Kelch/BTB_domain_protein"/>
</dbReference>
<dbReference type="OrthoDB" id="45365at2759"/>
<evidence type="ECO:0000313" key="2">
    <source>
        <dbReference type="EMBL" id="RMB88592.1"/>
    </source>
</evidence>
<dbReference type="PANTHER" id="PTHR45972">
    <property type="entry name" value="BTB_2 DOMAIN-CONTAINING PROTEIN"/>
    <property type="match status" value="1"/>
</dbReference>
<dbReference type="STRING" id="333673.A0A3M0IJS7"/>
<evidence type="ECO:0000313" key="3">
    <source>
        <dbReference type="Proteomes" id="UP000269221"/>
    </source>
</evidence>
<evidence type="ECO:0000256" key="1">
    <source>
        <dbReference type="ARBA" id="ARBA00022737"/>
    </source>
</evidence>
<dbReference type="AlphaFoldDB" id="A0A3M0IJS7"/>
<sequence>MLRYDARRDAWAAGPAQGDQDGAGELESAHGFLYRFRLRREAGGARVAAWRCRASAGLWYRCGERALPGEEPAGMRCAALGGLVHCLGRGFHLRFLADPVSPRFGDEELRPFPEPHGNLLPAVLVLPEGDAETEGL</sequence>
<accession>A0A3M0IJS7</accession>
<comment type="caution">
    <text evidence="2">The sequence shown here is derived from an EMBL/GenBank/DDBJ whole genome shotgun (WGS) entry which is preliminary data.</text>
</comment>
<keyword evidence="3" id="KW-1185">Reference proteome</keyword>
<dbReference type="PANTHER" id="PTHR45972:SF1">
    <property type="entry name" value="KELCH DOMAIN-CONTAINING PROTEIN 7A"/>
    <property type="match status" value="1"/>
</dbReference>
<keyword evidence="1" id="KW-0677">Repeat</keyword>